<name>A0A975TUS4_9RHOB</name>
<dbReference type="Proteomes" id="UP000693972">
    <property type="component" value="Unassembled WGS sequence"/>
</dbReference>
<dbReference type="EMBL" id="CP078073">
    <property type="protein sequence ID" value="QXL87139.1"/>
    <property type="molecule type" value="Genomic_DNA"/>
</dbReference>
<proteinExistence type="predicted"/>
<reference evidence="2 3" key="1">
    <citation type="submission" date="2021-07" db="EMBL/GenBank/DDBJ databases">
        <title>Karlodiniumbacter phycospheric gen. nov., sp. nov., a phycosphere bacterium isolated from karlodinium veneficum.</title>
        <authorList>
            <person name="Peng Y."/>
            <person name="Jiang L."/>
            <person name="Lee J."/>
        </authorList>
    </citation>
    <scope>NUCLEOTIDE SEQUENCE</scope>
    <source>
        <strain evidence="2 3">N5</strain>
    </source>
</reference>
<feature type="transmembrane region" description="Helical" evidence="1">
    <location>
        <begin position="34"/>
        <end position="53"/>
    </location>
</feature>
<keyword evidence="3" id="KW-1185">Reference proteome</keyword>
<keyword evidence="1" id="KW-1133">Transmembrane helix</keyword>
<dbReference type="RefSeq" id="WP_257894049.1">
    <property type="nucleotide sequence ID" value="NZ_JAIMBW010000001.1"/>
</dbReference>
<sequence length="136" mass="14109">MKAPNGPLILIVFCGLILALCWIVITTLTTPTRAIASGVALAATAGVFIWFAASNRFAIARGVIALGATAVAAPLATIQAATNDFLFSAFANENPTPIWLEEFDEVMALGWTMSGAGAVIGLILIIVGGVMHRAPR</sequence>
<protein>
    <submittedName>
        <fullName evidence="2">Uncharacterized protein</fullName>
    </submittedName>
</protein>
<evidence type="ECO:0000256" key="1">
    <source>
        <dbReference type="SAM" id="Phobius"/>
    </source>
</evidence>
<dbReference type="AlphaFoldDB" id="A0A975TUS4"/>
<evidence type="ECO:0000313" key="3">
    <source>
        <dbReference type="Proteomes" id="UP000693972"/>
    </source>
</evidence>
<keyword evidence="1" id="KW-0472">Membrane</keyword>
<organism evidence="2">
    <name type="scientific">Gymnodinialimonas phycosphaerae</name>
    <dbReference type="NCBI Taxonomy" id="2841589"/>
    <lineage>
        <taxon>Bacteria</taxon>
        <taxon>Pseudomonadati</taxon>
        <taxon>Pseudomonadota</taxon>
        <taxon>Alphaproteobacteria</taxon>
        <taxon>Rhodobacterales</taxon>
        <taxon>Paracoccaceae</taxon>
        <taxon>Gymnodinialimonas</taxon>
    </lineage>
</organism>
<feature type="transmembrane region" description="Helical" evidence="1">
    <location>
        <begin position="65"/>
        <end position="91"/>
    </location>
</feature>
<dbReference type="EMBL" id="JAIMBW010000001">
    <property type="protein sequence ID" value="MBY4894487.1"/>
    <property type="molecule type" value="Genomic_DNA"/>
</dbReference>
<keyword evidence="1" id="KW-0812">Transmembrane</keyword>
<gene>
    <name evidence="2" type="ORF">KUL25_17150</name>
</gene>
<feature type="transmembrane region" description="Helical" evidence="1">
    <location>
        <begin position="111"/>
        <end position="131"/>
    </location>
</feature>
<accession>A0A975TUS4</accession>
<evidence type="ECO:0000313" key="2">
    <source>
        <dbReference type="EMBL" id="QXL87139.1"/>
    </source>
</evidence>
<feature type="transmembrane region" description="Helical" evidence="1">
    <location>
        <begin position="7"/>
        <end position="28"/>
    </location>
</feature>